<reference evidence="3 4" key="1">
    <citation type="submission" date="2020-08" db="EMBL/GenBank/DDBJ databases">
        <title>Genomic Encyclopedia of Type Strains, Phase IV (KMG-IV): sequencing the most valuable type-strain genomes for metagenomic binning, comparative biology and taxonomic classification.</title>
        <authorList>
            <person name="Goeker M."/>
        </authorList>
    </citation>
    <scope>NUCLEOTIDE SEQUENCE [LARGE SCALE GENOMIC DNA]</scope>
    <source>
        <strain evidence="3 4">DSM 22368</strain>
    </source>
</reference>
<gene>
    <name evidence="3" type="ORF">HNR48_001468</name>
</gene>
<dbReference type="HAMAP" id="MF_00460">
    <property type="entry name" value="UPF0125_RnfH"/>
    <property type="match status" value="1"/>
</dbReference>
<dbReference type="Gene3D" id="3.10.20.280">
    <property type="entry name" value="RnfH-like"/>
    <property type="match status" value="1"/>
</dbReference>
<protein>
    <recommendedName>
        <fullName evidence="2">UPF0125 protein HNR48_001468</fullName>
    </recommendedName>
</protein>
<dbReference type="Pfam" id="PF03658">
    <property type="entry name" value="Ub-RnfH"/>
    <property type="match status" value="1"/>
</dbReference>
<comment type="caution">
    <text evidence="3">The sequence shown here is derived from an EMBL/GenBank/DDBJ whole genome shotgun (WGS) entry which is preliminary data.</text>
</comment>
<organism evidence="3 4">
    <name type="scientific">Pseudoteredinibacter isoporae</name>
    <dbReference type="NCBI Taxonomy" id="570281"/>
    <lineage>
        <taxon>Bacteria</taxon>
        <taxon>Pseudomonadati</taxon>
        <taxon>Pseudomonadota</taxon>
        <taxon>Gammaproteobacteria</taxon>
        <taxon>Cellvibrionales</taxon>
        <taxon>Cellvibrionaceae</taxon>
        <taxon>Pseudoteredinibacter</taxon>
    </lineage>
</organism>
<dbReference type="InParanoid" id="A0A7X0MVJ9"/>
<dbReference type="RefSeq" id="WP_166849196.1">
    <property type="nucleotide sequence ID" value="NZ_BAABWJ010000009.1"/>
</dbReference>
<evidence type="ECO:0000313" key="3">
    <source>
        <dbReference type="EMBL" id="MBB6521190.1"/>
    </source>
</evidence>
<evidence type="ECO:0000256" key="1">
    <source>
        <dbReference type="ARBA" id="ARBA00010645"/>
    </source>
</evidence>
<dbReference type="InterPro" id="IPR016155">
    <property type="entry name" value="Mopterin_synth/thiamin_S_b"/>
</dbReference>
<evidence type="ECO:0000256" key="2">
    <source>
        <dbReference type="HAMAP-Rule" id="MF_00460"/>
    </source>
</evidence>
<accession>A0A7X0MVJ9</accession>
<keyword evidence="4" id="KW-1185">Reference proteome</keyword>
<dbReference type="AlphaFoldDB" id="A0A7X0MVJ9"/>
<dbReference type="EMBL" id="JACHHT010000001">
    <property type="protein sequence ID" value="MBB6521190.1"/>
    <property type="molecule type" value="Genomic_DNA"/>
</dbReference>
<dbReference type="PANTHER" id="PTHR37483:SF1">
    <property type="entry name" value="UPF0125 PROTEIN RATB"/>
    <property type="match status" value="1"/>
</dbReference>
<sequence>MSDIETIAVEVAYALPDKQKIVSLLVEPGTTALQAVKKSGICQIFPEIDPDTAKMGIFGQSLGTKGLLKAHEHLLKEGDRVEIYRPLIADPKEVRRRRAAKAAGEGAE</sequence>
<name>A0A7X0MVJ9_9GAMM</name>
<dbReference type="InterPro" id="IPR005346">
    <property type="entry name" value="RnfH"/>
</dbReference>
<dbReference type="InterPro" id="IPR037021">
    <property type="entry name" value="RnfH_sf"/>
</dbReference>
<dbReference type="NCBIfam" id="NF002490">
    <property type="entry name" value="PRK01777.1"/>
    <property type="match status" value="1"/>
</dbReference>
<dbReference type="SUPFAM" id="SSF54285">
    <property type="entry name" value="MoaD/ThiS"/>
    <property type="match status" value="1"/>
</dbReference>
<dbReference type="FunCoup" id="A0A7X0MVJ9">
    <property type="interactions" value="103"/>
</dbReference>
<proteinExistence type="inferred from homology"/>
<dbReference type="PANTHER" id="PTHR37483">
    <property type="entry name" value="UPF0125 PROTEIN RATB"/>
    <property type="match status" value="1"/>
</dbReference>
<dbReference type="Proteomes" id="UP000528457">
    <property type="component" value="Unassembled WGS sequence"/>
</dbReference>
<comment type="similarity">
    <text evidence="1 2">Belongs to the UPF0125 (RnfH) family.</text>
</comment>
<evidence type="ECO:0000313" key="4">
    <source>
        <dbReference type="Proteomes" id="UP000528457"/>
    </source>
</evidence>